<sequence length="335" mass="37133">MNYDPQTRHIELMRHAPRAMAYQPGQDFAEWQSAARARLTQLLGLPLEMPADDCFNIEWERDEADFHEIRFTYCSEPGVDVCCNMLCPHGASGKLPMIICLQGHSKGMHISLGRPKYPGDEQTIAGGDRDFGLQIVRQGRIALVMEQRAFGERGGSENGPECYQPAMAALLLGQTLVGERCWDVSRGIDCVLKHFDFVDPARIALMGQSGGGTVTCYEAALDERISAAIVASAFCGYLESIGAQRHCSCNYIPGIMKYFDMGDIAGMIAPRPLIIVNGALDTIFPLESARREFEVARRLYAQAGAPDKVRHVIGPEGHRFYAALTWPVFDELTNW</sequence>
<organism evidence="1 2">
    <name type="scientific">Candidatus Fimadaptatus faecigallinarum</name>
    <dbReference type="NCBI Taxonomy" id="2840814"/>
    <lineage>
        <taxon>Bacteria</taxon>
        <taxon>Bacillati</taxon>
        <taxon>Bacillota</taxon>
        <taxon>Clostridia</taxon>
        <taxon>Eubacteriales</taxon>
        <taxon>Candidatus Fimadaptatus</taxon>
    </lineage>
</organism>
<evidence type="ECO:0000313" key="2">
    <source>
        <dbReference type="Proteomes" id="UP000824123"/>
    </source>
</evidence>
<reference evidence="1" key="2">
    <citation type="journal article" date="2021" name="PeerJ">
        <title>Extensive microbial diversity within the chicken gut microbiome revealed by metagenomics and culture.</title>
        <authorList>
            <person name="Gilroy R."/>
            <person name="Ravi A."/>
            <person name="Getino M."/>
            <person name="Pursley I."/>
            <person name="Horton D.L."/>
            <person name="Alikhan N.F."/>
            <person name="Baker D."/>
            <person name="Gharbi K."/>
            <person name="Hall N."/>
            <person name="Watson M."/>
            <person name="Adriaenssens E.M."/>
            <person name="Foster-Nyarko E."/>
            <person name="Jarju S."/>
            <person name="Secka A."/>
            <person name="Antonio M."/>
            <person name="Oren A."/>
            <person name="Chaudhuri R.R."/>
            <person name="La Ragione R."/>
            <person name="Hildebrand F."/>
            <person name="Pallen M.J."/>
        </authorList>
    </citation>
    <scope>NUCLEOTIDE SEQUENCE</scope>
    <source>
        <strain evidence="1">ChiSxjej2B14-8506</strain>
    </source>
</reference>
<gene>
    <name evidence="1" type="ORF">IAC59_10145</name>
</gene>
<reference evidence="1" key="1">
    <citation type="submission" date="2020-10" db="EMBL/GenBank/DDBJ databases">
        <authorList>
            <person name="Gilroy R."/>
        </authorList>
    </citation>
    <scope>NUCLEOTIDE SEQUENCE</scope>
    <source>
        <strain evidence="1">ChiSxjej2B14-8506</strain>
    </source>
</reference>
<name>A0A9D1LTH3_9FIRM</name>
<dbReference type="InterPro" id="IPR029058">
    <property type="entry name" value="AB_hydrolase_fold"/>
</dbReference>
<dbReference type="AlphaFoldDB" id="A0A9D1LTH3"/>
<dbReference type="SUPFAM" id="SSF53474">
    <property type="entry name" value="alpha/beta-Hydrolases"/>
    <property type="match status" value="1"/>
</dbReference>
<proteinExistence type="predicted"/>
<dbReference type="Gene3D" id="3.40.50.1820">
    <property type="entry name" value="alpha/beta hydrolase"/>
    <property type="match status" value="1"/>
</dbReference>
<dbReference type="Proteomes" id="UP000824123">
    <property type="component" value="Unassembled WGS sequence"/>
</dbReference>
<dbReference type="InterPro" id="IPR050261">
    <property type="entry name" value="FrsA_esterase"/>
</dbReference>
<comment type="caution">
    <text evidence="1">The sequence shown here is derived from an EMBL/GenBank/DDBJ whole genome shotgun (WGS) entry which is preliminary data.</text>
</comment>
<accession>A0A9D1LTH3</accession>
<dbReference type="EMBL" id="DVNK01000061">
    <property type="protein sequence ID" value="HIU47597.1"/>
    <property type="molecule type" value="Genomic_DNA"/>
</dbReference>
<dbReference type="Pfam" id="PF12715">
    <property type="entry name" value="Abhydrolase_7"/>
    <property type="match status" value="1"/>
</dbReference>
<dbReference type="InterPro" id="IPR025890">
    <property type="entry name" value="Abhydrolase_bac"/>
</dbReference>
<evidence type="ECO:0000313" key="1">
    <source>
        <dbReference type="EMBL" id="HIU47597.1"/>
    </source>
</evidence>
<protein>
    <submittedName>
        <fullName evidence="1">Acetylxylan esterase</fullName>
    </submittedName>
</protein>
<dbReference type="PANTHER" id="PTHR22946">
    <property type="entry name" value="DIENELACTONE HYDROLASE DOMAIN-CONTAINING PROTEIN-RELATED"/>
    <property type="match status" value="1"/>
</dbReference>